<dbReference type="Proteomes" id="UP001595834">
    <property type="component" value="Unassembled WGS sequence"/>
</dbReference>
<gene>
    <name evidence="1" type="ORF">ACFPFX_24035</name>
</gene>
<protein>
    <submittedName>
        <fullName evidence="1">Uncharacterized protein</fullName>
    </submittedName>
</protein>
<name>A0ABV9UQ85_9ACTN</name>
<evidence type="ECO:0000313" key="2">
    <source>
        <dbReference type="Proteomes" id="UP001595834"/>
    </source>
</evidence>
<dbReference type="EMBL" id="JBHSIZ010000030">
    <property type="protein sequence ID" value="MFC4959365.1"/>
    <property type="molecule type" value="Genomic_DNA"/>
</dbReference>
<sequence>MQIRDEAQVKKKVQGTSSQLLDIMGVKGKVSEPGPSTLACSDYPDDQTVHRMRHPWSVYGVPDDELRRAMDRLRDRLPRNGWKITKDGVDSSRSKSPQIIAESSADRLAVDIRLGIEPAGGEYSSMIEVTVSSACFRSQSADAA</sequence>
<evidence type="ECO:0000313" key="1">
    <source>
        <dbReference type="EMBL" id="MFC4959365.1"/>
    </source>
</evidence>
<organism evidence="1 2">
    <name type="scientific">Streptomyces mauvecolor</name>
    <dbReference type="NCBI Taxonomy" id="58345"/>
    <lineage>
        <taxon>Bacteria</taxon>
        <taxon>Bacillati</taxon>
        <taxon>Actinomycetota</taxon>
        <taxon>Actinomycetes</taxon>
        <taxon>Kitasatosporales</taxon>
        <taxon>Streptomycetaceae</taxon>
        <taxon>Streptomyces</taxon>
    </lineage>
</organism>
<dbReference type="RefSeq" id="WP_381227897.1">
    <property type="nucleotide sequence ID" value="NZ_JBHSIZ010000030.1"/>
</dbReference>
<comment type="caution">
    <text evidence="1">The sequence shown here is derived from an EMBL/GenBank/DDBJ whole genome shotgun (WGS) entry which is preliminary data.</text>
</comment>
<accession>A0ABV9UQ85</accession>
<proteinExistence type="predicted"/>
<reference evidence="2" key="1">
    <citation type="journal article" date="2019" name="Int. J. Syst. Evol. Microbiol.">
        <title>The Global Catalogue of Microorganisms (GCM) 10K type strain sequencing project: providing services to taxonomists for standard genome sequencing and annotation.</title>
        <authorList>
            <consortium name="The Broad Institute Genomics Platform"/>
            <consortium name="The Broad Institute Genome Sequencing Center for Infectious Disease"/>
            <person name="Wu L."/>
            <person name="Ma J."/>
        </authorList>
    </citation>
    <scope>NUCLEOTIDE SEQUENCE [LARGE SCALE GENOMIC DNA]</scope>
    <source>
        <strain evidence="2">CCM 7224</strain>
    </source>
</reference>
<keyword evidence="2" id="KW-1185">Reference proteome</keyword>